<keyword evidence="5 8" id="KW-0408">Iron</keyword>
<dbReference type="Pfam" id="PF13370">
    <property type="entry name" value="Fer4_13"/>
    <property type="match status" value="1"/>
</dbReference>
<dbReference type="AlphaFoldDB" id="A0A7G8K6E5"/>
<dbReference type="GO" id="GO:0009055">
    <property type="term" value="F:electron transfer activity"/>
    <property type="evidence" value="ECO:0007669"/>
    <property type="project" value="UniProtKB-UniRule"/>
</dbReference>
<gene>
    <name evidence="9" type="ORF">HUT08_35085</name>
</gene>
<accession>A0A7H8NHD1</accession>
<evidence type="ECO:0000256" key="5">
    <source>
        <dbReference type="ARBA" id="ARBA00023004"/>
    </source>
</evidence>
<dbReference type="GO" id="GO:0051538">
    <property type="term" value="F:3 iron, 4 sulfur cluster binding"/>
    <property type="evidence" value="ECO:0007669"/>
    <property type="project" value="UniProtKB-KW"/>
</dbReference>
<organism evidence="9 10">
    <name type="scientific">Streptomyces buecherae</name>
    <dbReference type="NCBI Taxonomy" id="2763006"/>
    <lineage>
        <taxon>Bacteria</taxon>
        <taxon>Bacillati</taxon>
        <taxon>Actinomycetota</taxon>
        <taxon>Actinomycetes</taxon>
        <taxon>Kitasatosporales</taxon>
        <taxon>Streptomycetaceae</taxon>
        <taxon>Streptomyces</taxon>
    </lineage>
</organism>
<reference evidence="9 10" key="1">
    <citation type="submission" date="2020-06" db="EMBL/GenBank/DDBJ databases">
        <title>Genome mining for natural products.</title>
        <authorList>
            <person name="Zhang B."/>
            <person name="Shi J."/>
            <person name="Ge H."/>
        </authorList>
    </citation>
    <scope>NUCLEOTIDE SEQUENCE [LARGE SCALE GENOMIC DNA]</scope>
    <source>
        <strain evidence="9 10">NA00687</strain>
    </source>
</reference>
<evidence type="ECO:0000256" key="6">
    <source>
        <dbReference type="ARBA" id="ARBA00023014"/>
    </source>
</evidence>
<comment type="function">
    <text evidence="8">Ferredoxins are iron-sulfur proteins that transfer electrons in a wide variety of metabolic reactions.</text>
</comment>
<evidence type="ECO:0000313" key="10">
    <source>
        <dbReference type="Proteomes" id="UP000509303"/>
    </source>
</evidence>
<evidence type="ECO:0000256" key="7">
    <source>
        <dbReference type="ARBA" id="ARBA00023291"/>
    </source>
</evidence>
<evidence type="ECO:0000256" key="3">
    <source>
        <dbReference type="ARBA" id="ARBA00022723"/>
    </source>
</evidence>
<dbReference type="InterPro" id="IPR001080">
    <property type="entry name" value="3Fe4S_ferredoxin"/>
</dbReference>
<evidence type="ECO:0000256" key="2">
    <source>
        <dbReference type="ARBA" id="ARBA00022448"/>
    </source>
</evidence>
<evidence type="ECO:0000256" key="8">
    <source>
        <dbReference type="RuleBase" id="RU368020"/>
    </source>
</evidence>
<keyword evidence="10" id="KW-1185">Reference proteome</keyword>
<dbReference type="RefSeq" id="WP_176165621.1">
    <property type="nucleotide sequence ID" value="NZ_CP054929.1"/>
</dbReference>
<evidence type="ECO:0000256" key="1">
    <source>
        <dbReference type="ARBA" id="ARBA00001927"/>
    </source>
</evidence>
<dbReference type="PRINTS" id="PR00352">
    <property type="entry name" value="3FE4SFRDOXIN"/>
</dbReference>
<keyword evidence="6 8" id="KW-0411">Iron-sulfur</keyword>
<name>A0A7G8K6E5_9ACTN</name>
<dbReference type="Proteomes" id="UP000509303">
    <property type="component" value="Chromosome"/>
</dbReference>
<proteinExistence type="predicted"/>
<dbReference type="PANTHER" id="PTHR36923:SF3">
    <property type="entry name" value="FERREDOXIN"/>
    <property type="match status" value="1"/>
</dbReference>
<dbReference type="InterPro" id="IPR051269">
    <property type="entry name" value="Fe-S_cluster_ET"/>
</dbReference>
<accession>A0A7G8K6E5</accession>
<dbReference type="GeneID" id="95459142"/>
<comment type="cofactor">
    <cofactor evidence="1">
        <name>[3Fe-4S] cluster</name>
        <dbReference type="ChEBI" id="CHEBI:21137"/>
    </cofactor>
</comment>
<dbReference type="PANTHER" id="PTHR36923">
    <property type="entry name" value="FERREDOXIN"/>
    <property type="match status" value="1"/>
</dbReference>
<evidence type="ECO:0000256" key="4">
    <source>
        <dbReference type="ARBA" id="ARBA00022982"/>
    </source>
</evidence>
<sequence>MKVRVDEDACVASGMCAYLAPAVFDQREDDGVVVVLHEVPDEGQYEAVQDAVRNCPARVISVEDADDPTEG</sequence>
<keyword evidence="3 8" id="KW-0479">Metal-binding</keyword>
<keyword evidence="7" id="KW-0003">3Fe-4S</keyword>
<dbReference type="SUPFAM" id="SSF54862">
    <property type="entry name" value="4Fe-4S ferredoxins"/>
    <property type="match status" value="1"/>
</dbReference>
<protein>
    <recommendedName>
        <fullName evidence="8">Ferredoxin</fullName>
    </recommendedName>
</protein>
<dbReference type="EMBL" id="CP054929">
    <property type="protein sequence ID" value="QKW53917.1"/>
    <property type="molecule type" value="Genomic_DNA"/>
</dbReference>
<dbReference type="Gene3D" id="3.30.70.20">
    <property type="match status" value="1"/>
</dbReference>
<keyword evidence="4 8" id="KW-0249">Electron transport</keyword>
<keyword evidence="2 8" id="KW-0813">Transport</keyword>
<dbReference type="GO" id="GO:0005506">
    <property type="term" value="F:iron ion binding"/>
    <property type="evidence" value="ECO:0007669"/>
    <property type="project" value="UniProtKB-UniRule"/>
</dbReference>
<evidence type="ECO:0000313" key="9">
    <source>
        <dbReference type="EMBL" id="QKW53917.1"/>
    </source>
</evidence>